<organism evidence="1 2">
    <name type="scientific">Artemisia annua</name>
    <name type="common">Sweet wormwood</name>
    <dbReference type="NCBI Taxonomy" id="35608"/>
    <lineage>
        <taxon>Eukaryota</taxon>
        <taxon>Viridiplantae</taxon>
        <taxon>Streptophyta</taxon>
        <taxon>Embryophyta</taxon>
        <taxon>Tracheophyta</taxon>
        <taxon>Spermatophyta</taxon>
        <taxon>Magnoliopsida</taxon>
        <taxon>eudicotyledons</taxon>
        <taxon>Gunneridae</taxon>
        <taxon>Pentapetalae</taxon>
        <taxon>asterids</taxon>
        <taxon>campanulids</taxon>
        <taxon>Asterales</taxon>
        <taxon>Asteraceae</taxon>
        <taxon>Asteroideae</taxon>
        <taxon>Anthemideae</taxon>
        <taxon>Artemisiinae</taxon>
        <taxon>Artemisia</taxon>
    </lineage>
</organism>
<keyword evidence="2" id="KW-1185">Reference proteome</keyword>
<comment type="caution">
    <text evidence="1">The sequence shown here is derived from an EMBL/GenBank/DDBJ whole genome shotgun (WGS) entry which is preliminary data.</text>
</comment>
<sequence length="111" mass="12772">MMKKIGKNDDIQDRLQPTFPQTKIYKKVLKQRKWCSITSVSPPNIKYSNAQNGVWLMGYASGGIVQEVVGPGIPPPKELRLEKNWNMAHGICFRWYCSEIPSYAFSFAYRV</sequence>
<name>A0A2U1KZ16_ARTAN</name>
<dbReference type="EMBL" id="PKPP01012686">
    <property type="protein sequence ID" value="PWA42001.1"/>
    <property type="molecule type" value="Genomic_DNA"/>
</dbReference>
<evidence type="ECO:0000313" key="1">
    <source>
        <dbReference type="EMBL" id="PWA42001.1"/>
    </source>
</evidence>
<reference evidence="1 2" key="1">
    <citation type="journal article" date="2018" name="Mol. Plant">
        <title>The genome of Artemisia annua provides insight into the evolution of Asteraceae family and artemisinin biosynthesis.</title>
        <authorList>
            <person name="Shen Q."/>
            <person name="Zhang L."/>
            <person name="Liao Z."/>
            <person name="Wang S."/>
            <person name="Yan T."/>
            <person name="Shi P."/>
            <person name="Liu M."/>
            <person name="Fu X."/>
            <person name="Pan Q."/>
            <person name="Wang Y."/>
            <person name="Lv Z."/>
            <person name="Lu X."/>
            <person name="Zhang F."/>
            <person name="Jiang W."/>
            <person name="Ma Y."/>
            <person name="Chen M."/>
            <person name="Hao X."/>
            <person name="Li L."/>
            <person name="Tang Y."/>
            <person name="Lv G."/>
            <person name="Zhou Y."/>
            <person name="Sun X."/>
            <person name="Brodelius P.E."/>
            <person name="Rose J.K.C."/>
            <person name="Tang K."/>
        </authorList>
    </citation>
    <scope>NUCLEOTIDE SEQUENCE [LARGE SCALE GENOMIC DNA]</scope>
    <source>
        <strain evidence="2">cv. Huhao1</strain>
        <tissue evidence="1">Leaf</tissue>
    </source>
</reference>
<proteinExistence type="predicted"/>
<gene>
    <name evidence="1" type="ORF">CTI12_AA532790</name>
</gene>
<accession>A0A2U1KZ16</accession>
<dbReference type="Proteomes" id="UP000245207">
    <property type="component" value="Unassembled WGS sequence"/>
</dbReference>
<evidence type="ECO:0000313" key="2">
    <source>
        <dbReference type="Proteomes" id="UP000245207"/>
    </source>
</evidence>
<protein>
    <submittedName>
        <fullName evidence="1">Uncharacterized protein</fullName>
    </submittedName>
</protein>
<dbReference type="AlphaFoldDB" id="A0A2U1KZ16"/>